<feature type="domain" description="DUF6533" evidence="2">
    <location>
        <begin position="17"/>
        <end position="62"/>
    </location>
</feature>
<feature type="transmembrane region" description="Helical" evidence="1">
    <location>
        <begin position="16"/>
        <end position="38"/>
    </location>
</feature>
<feature type="transmembrane region" description="Helical" evidence="1">
    <location>
        <begin position="108"/>
        <end position="129"/>
    </location>
</feature>
<gene>
    <name evidence="3" type="ORF">MVEN_01317100</name>
</gene>
<dbReference type="AlphaFoldDB" id="A0A8H6XZX2"/>
<dbReference type="Proteomes" id="UP000620124">
    <property type="component" value="Unassembled WGS sequence"/>
</dbReference>
<evidence type="ECO:0000256" key="1">
    <source>
        <dbReference type="SAM" id="Phobius"/>
    </source>
</evidence>
<evidence type="ECO:0000313" key="3">
    <source>
        <dbReference type="EMBL" id="KAF7350147.1"/>
    </source>
</evidence>
<protein>
    <recommendedName>
        <fullName evidence="2">DUF6533 domain-containing protein</fullName>
    </recommendedName>
</protein>
<keyword evidence="1" id="KW-0812">Transmembrane</keyword>
<organism evidence="3 4">
    <name type="scientific">Mycena venus</name>
    <dbReference type="NCBI Taxonomy" id="2733690"/>
    <lineage>
        <taxon>Eukaryota</taxon>
        <taxon>Fungi</taxon>
        <taxon>Dikarya</taxon>
        <taxon>Basidiomycota</taxon>
        <taxon>Agaricomycotina</taxon>
        <taxon>Agaricomycetes</taxon>
        <taxon>Agaricomycetidae</taxon>
        <taxon>Agaricales</taxon>
        <taxon>Marasmiineae</taxon>
        <taxon>Mycenaceae</taxon>
        <taxon>Mycena</taxon>
    </lineage>
</organism>
<feature type="transmembrane region" description="Helical" evidence="1">
    <location>
        <begin position="50"/>
        <end position="73"/>
    </location>
</feature>
<keyword evidence="1" id="KW-0472">Membrane</keyword>
<proteinExistence type="predicted"/>
<dbReference type="EMBL" id="JACAZI010000010">
    <property type="protein sequence ID" value="KAF7350147.1"/>
    <property type="molecule type" value="Genomic_DNA"/>
</dbReference>
<evidence type="ECO:0000313" key="4">
    <source>
        <dbReference type="Proteomes" id="UP000620124"/>
    </source>
</evidence>
<reference evidence="3" key="1">
    <citation type="submission" date="2020-05" db="EMBL/GenBank/DDBJ databases">
        <title>Mycena genomes resolve the evolution of fungal bioluminescence.</title>
        <authorList>
            <person name="Tsai I.J."/>
        </authorList>
    </citation>
    <scope>NUCLEOTIDE SEQUENCE</scope>
    <source>
        <strain evidence="3">CCC161011</strain>
    </source>
</reference>
<name>A0A8H6XZX2_9AGAR</name>
<evidence type="ECO:0000259" key="2">
    <source>
        <dbReference type="Pfam" id="PF20151"/>
    </source>
</evidence>
<dbReference type="Pfam" id="PF20151">
    <property type="entry name" value="DUF6533"/>
    <property type="match status" value="1"/>
</dbReference>
<feature type="transmembrane region" description="Helical" evidence="1">
    <location>
        <begin position="230"/>
        <end position="249"/>
    </location>
</feature>
<comment type="caution">
    <text evidence="3">The sequence shown here is derived from an EMBL/GenBank/DDBJ whole genome shotgun (WGS) entry which is preliminary data.</text>
</comment>
<dbReference type="InterPro" id="IPR045340">
    <property type="entry name" value="DUF6533"/>
</dbReference>
<sequence length="335" mass="37328">MSTIDIQIQLEINANYYLNLVAFSLLFYEFFLTFNLEVSRYWGLAPTAPNVLFFLNRYGMLFGTVPIVFQYFWTTTNTPQKLASTHTAWRNRDLTCTRCETLHTYHEWFAVVSQIIIGVMLILRTYALYERNRRVLGLMVFVSAGVIAVGAWSVISGPSPKPGDDVPQLDLYIGCSTGMSSSQSTGLAAAWAGMGVFDCTIFMLTLYRALSRRHAPGLDLVTVLLRDGSIYFAIIVVVNLSNILTFVLAGSYSRGVPTTLANVISSIMISRLMFNLRDPSLSTMSGRFSASATLTNGPMFSTHLDRSGMDGLATTHDYDLNANANDIELEDRLYR</sequence>
<keyword evidence="1" id="KW-1133">Transmembrane helix</keyword>
<accession>A0A8H6XZX2</accession>
<keyword evidence="4" id="KW-1185">Reference proteome</keyword>
<feature type="transmembrane region" description="Helical" evidence="1">
    <location>
        <begin position="136"/>
        <end position="155"/>
    </location>
</feature>
<dbReference type="OrthoDB" id="3261349at2759"/>
<feature type="transmembrane region" description="Helical" evidence="1">
    <location>
        <begin position="188"/>
        <end position="210"/>
    </location>
</feature>